<name>A0ACD4NRB2_9HYPH</name>
<accession>A0ACD4NRB2</accession>
<reference evidence="1" key="1">
    <citation type="submission" date="2022-11" db="EMBL/GenBank/DDBJ databases">
        <title>beta-Carotene-producing bacterium, Jeongeuplla avenae sp. nov., alleviates the salt stress of Arabidopsis seedlings.</title>
        <authorList>
            <person name="Jiang L."/>
            <person name="Lee J."/>
        </authorList>
    </citation>
    <scope>NUCLEOTIDE SEQUENCE</scope>
    <source>
        <strain evidence="1">DY_R2A_6</strain>
    </source>
</reference>
<protein>
    <submittedName>
        <fullName evidence="1">Uncharacterized protein</fullName>
    </submittedName>
</protein>
<gene>
    <name evidence="1" type="ORF">OXU80_03335</name>
</gene>
<dbReference type="EMBL" id="CP113520">
    <property type="protein sequence ID" value="WAJ29284.1"/>
    <property type="molecule type" value="Genomic_DNA"/>
</dbReference>
<dbReference type="Proteomes" id="UP001163223">
    <property type="component" value="Chromosome"/>
</dbReference>
<organism evidence="1 2">
    <name type="scientific">Antarcticirhabdus aurantiaca</name>
    <dbReference type="NCBI Taxonomy" id="2606717"/>
    <lineage>
        <taxon>Bacteria</taxon>
        <taxon>Pseudomonadati</taxon>
        <taxon>Pseudomonadota</taxon>
        <taxon>Alphaproteobacteria</taxon>
        <taxon>Hyphomicrobiales</taxon>
        <taxon>Aurantimonadaceae</taxon>
        <taxon>Antarcticirhabdus</taxon>
    </lineage>
</organism>
<keyword evidence="2" id="KW-1185">Reference proteome</keyword>
<evidence type="ECO:0000313" key="1">
    <source>
        <dbReference type="EMBL" id="WAJ29284.1"/>
    </source>
</evidence>
<sequence length="156" mass="16645">MTVPAGFALKSPRSDPNHDILIDVVSLSGQPPAAGGGEAICAAGFKRFPDGTVASQAELNAQPAIEKMANDIKAMLRSHDMELQLMRSIPSKDFAGIEVVSKPMRGPDHENVAIYMATMDRVVGRTNIVCVTRDDALIEAMSVFQVIRDGARPPSG</sequence>
<proteinExistence type="predicted"/>
<evidence type="ECO:0000313" key="2">
    <source>
        <dbReference type="Proteomes" id="UP001163223"/>
    </source>
</evidence>